<organism evidence="2 3">
    <name type="scientific">Puccinia coronata f. sp. avenae</name>
    <dbReference type="NCBI Taxonomy" id="200324"/>
    <lineage>
        <taxon>Eukaryota</taxon>
        <taxon>Fungi</taxon>
        <taxon>Dikarya</taxon>
        <taxon>Basidiomycota</taxon>
        <taxon>Pucciniomycotina</taxon>
        <taxon>Pucciniomycetes</taxon>
        <taxon>Pucciniales</taxon>
        <taxon>Pucciniaceae</taxon>
        <taxon>Puccinia</taxon>
    </lineage>
</organism>
<dbReference type="Proteomes" id="UP000235388">
    <property type="component" value="Unassembled WGS sequence"/>
</dbReference>
<feature type="compositionally biased region" description="Pro residues" evidence="1">
    <location>
        <begin position="50"/>
        <end position="65"/>
    </location>
</feature>
<keyword evidence="3" id="KW-1185">Reference proteome</keyword>
<proteinExistence type="predicted"/>
<dbReference type="AlphaFoldDB" id="A0A2N5U628"/>
<feature type="compositionally biased region" description="Polar residues" evidence="1">
    <location>
        <begin position="76"/>
        <end position="99"/>
    </location>
</feature>
<reference evidence="2 3" key="1">
    <citation type="submission" date="2017-11" db="EMBL/GenBank/DDBJ databases">
        <title>De novo assembly and phasing of dikaryotic genomes from two isolates of Puccinia coronata f. sp. avenae, the causal agent of oat crown rust.</title>
        <authorList>
            <person name="Miller M.E."/>
            <person name="Zhang Y."/>
            <person name="Omidvar V."/>
            <person name="Sperschneider J."/>
            <person name="Schwessinger B."/>
            <person name="Raley C."/>
            <person name="Palmer J.M."/>
            <person name="Garnica D."/>
            <person name="Upadhyaya N."/>
            <person name="Rathjen J."/>
            <person name="Taylor J.M."/>
            <person name="Park R.F."/>
            <person name="Dodds P.N."/>
            <person name="Hirsch C.D."/>
            <person name="Kianian S.F."/>
            <person name="Figueroa M."/>
        </authorList>
    </citation>
    <scope>NUCLEOTIDE SEQUENCE [LARGE SCALE GENOMIC DNA]</scope>
    <source>
        <strain evidence="2">12NC29</strain>
    </source>
</reference>
<evidence type="ECO:0000313" key="2">
    <source>
        <dbReference type="EMBL" id="PLW33118.1"/>
    </source>
</evidence>
<protein>
    <submittedName>
        <fullName evidence="2">Uncharacterized protein</fullName>
    </submittedName>
</protein>
<name>A0A2N5U628_9BASI</name>
<gene>
    <name evidence="2" type="ORF">PCANC_23049</name>
</gene>
<comment type="caution">
    <text evidence="2">The sequence shown here is derived from an EMBL/GenBank/DDBJ whole genome shotgun (WGS) entry which is preliminary data.</text>
</comment>
<evidence type="ECO:0000313" key="3">
    <source>
        <dbReference type="Proteomes" id="UP000235388"/>
    </source>
</evidence>
<feature type="region of interest" description="Disordered" evidence="1">
    <location>
        <begin position="49"/>
        <end position="105"/>
    </location>
</feature>
<accession>A0A2N5U628</accession>
<sequence length="226" mass="24188">MSNTPKAIVTSNGVTVPPEMWNQIQTMLTLFNEPVPTATAIQLSIESVEPPLPLPSPAPQSPSGPIPNDHEDQDTKPISSNKETASDRGPSNENPTCGGSLQPDGTVLLITKSDNFDFSVGESNQYQYEEEDVQESESGLDSDIAAGINRLNTAVQAVLEQPCLSDQFLGLVAQDQPGPVGQICPTSWLSLRSDSLRPTTGRTRLFEHRSSSRVQPVNAGSASMVC</sequence>
<evidence type="ECO:0000256" key="1">
    <source>
        <dbReference type="SAM" id="MobiDB-lite"/>
    </source>
</evidence>
<dbReference type="EMBL" id="PGCJ01000307">
    <property type="protein sequence ID" value="PLW33118.1"/>
    <property type="molecule type" value="Genomic_DNA"/>
</dbReference>